<sequence>MSATSRHRSKVKALLLLGASLPALFFLQVNTWAGTSQSDSEKTQSAISLSAEERQAVEKREVIVREQPTQGKPGKAFEAVAIIKAKPELIRDMVQDYASYPEFMPNVSRIEILEQEEHTALINQYLALPLGKSKKYRIKLESSEPDAHTILIQWQLQPWPELKPEETIQDTSGFWRIEELDAGRSLVLYHVSTDPGKIPFGLGWIVDYLSKDSVPEILTKTRERAEKKASALLKGQEK</sequence>
<dbReference type="SUPFAM" id="SSF55961">
    <property type="entry name" value="Bet v1-like"/>
    <property type="match status" value="1"/>
</dbReference>
<evidence type="ECO:0000256" key="2">
    <source>
        <dbReference type="SAM" id="SignalP"/>
    </source>
</evidence>
<feature type="domain" description="Coenzyme Q-binding protein COQ10 START" evidence="3">
    <location>
        <begin position="83"/>
        <end position="192"/>
    </location>
</feature>
<feature type="chain" id="PRO_5043728500" evidence="2">
    <location>
        <begin position="26"/>
        <end position="238"/>
    </location>
</feature>
<dbReference type="Pfam" id="PF03364">
    <property type="entry name" value="Polyketide_cyc"/>
    <property type="match status" value="1"/>
</dbReference>
<organism evidence="4">
    <name type="scientific">Candidatus Electrothrix aestuarii</name>
    <dbReference type="NCBI Taxonomy" id="3062594"/>
    <lineage>
        <taxon>Bacteria</taxon>
        <taxon>Pseudomonadati</taxon>
        <taxon>Thermodesulfobacteriota</taxon>
        <taxon>Desulfobulbia</taxon>
        <taxon>Desulfobulbales</taxon>
        <taxon>Desulfobulbaceae</taxon>
        <taxon>Candidatus Electrothrix</taxon>
    </lineage>
</organism>
<evidence type="ECO:0000256" key="1">
    <source>
        <dbReference type="ARBA" id="ARBA00008918"/>
    </source>
</evidence>
<feature type="signal peptide" evidence="2">
    <location>
        <begin position="1"/>
        <end position="25"/>
    </location>
</feature>
<comment type="similarity">
    <text evidence="1">Belongs to the ribosome association toxin RatA family.</text>
</comment>
<dbReference type="Gene3D" id="3.30.530.20">
    <property type="match status" value="1"/>
</dbReference>
<reference evidence="4" key="1">
    <citation type="journal article" date="2024" name="Syst. Appl. Microbiol.">
        <title>First single-strain enrichments of Electrothrix cable bacteria, description of E. aestuarii sp. nov. and E. rattekaaiensis sp. nov., and proposal of a cable bacteria taxonomy following the rules of the SeqCode.</title>
        <authorList>
            <person name="Plum-Jensen L.E."/>
            <person name="Schramm A."/>
            <person name="Marshall I.P.G."/>
        </authorList>
    </citation>
    <scope>NUCLEOTIDE SEQUENCE</scope>
    <source>
        <strain evidence="4">Rat1</strain>
    </source>
</reference>
<evidence type="ECO:0000313" key="4">
    <source>
        <dbReference type="EMBL" id="XCN72411.1"/>
    </source>
</evidence>
<gene>
    <name evidence="4" type="ORF">Q3M24_19275</name>
</gene>
<name>A0AAU8LSY0_9BACT</name>
<dbReference type="EMBL" id="CP159373">
    <property type="protein sequence ID" value="XCN72411.1"/>
    <property type="molecule type" value="Genomic_DNA"/>
</dbReference>
<protein>
    <submittedName>
        <fullName evidence="4">SRPBCC family protein</fullName>
    </submittedName>
</protein>
<dbReference type="InterPro" id="IPR005031">
    <property type="entry name" value="COQ10_START"/>
</dbReference>
<evidence type="ECO:0000259" key="3">
    <source>
        <dbReference type="Pfam" id="PF03364"/>
    </source>
</evidence>
<reference evidence="4" key="2">
    <citation type="submission" date="2024-06" db="EMBL/GenBank/DDBJ databases">
        <authorList>
            <person name="Plum-Jensen L.E."/>
            <person name="Schramm A."/>
            <person name="Marshall I.P.G."/>
        </authorList>
    </citation>
    <scope>NUCLEOTIDE SEQUENCE</scope>
    <source>
        <strain evidence="4">Rat1</strain>
    </source>
</reference>
<accession>A0AAU8LSY0</accession>
<dbReference type="KEGG" id="eaj:Q3M24_19275"/>
<dbReference type="AlphaFoldDB" id="A0AAU8LSY0"/>
<dbReference type="InterPro" id="IPR023393">
    <property type="entry name" value="START-like_dom_sf"/>
</dbReference>
<keyword evidence="2" id="KW-0732">Signal</keyword>
<proteinExistence type="inferred from homology"/>